<dbReference type="CDD" id="cd00609">
    <property type="entry name" value="AAT_like"/>
    <property type="match status" value="1"/>
</dbReference>
<name>A0ABT2IN57_9FLAO</name>
<dbReference type="SUPFAM" id="SSF53383">
    <property type="entry name" value="PLP-dependent transferases"/>
    <property type="match status" value="1"/>
</dbReference>
<reference evidence="6 7" key="1">
    <citation type="submission" date="2022-09" db="EMBL/GenBank/DDBJ databases">
        <title>Chryseobacterium oleae sp.nov., isolated from the inter-root soil of Pyrola calliantha H. Andr. in Tibet.</title>
        <authorList>
            <person name="Li Z."/>
        </authorList>
    </citation>
    <scope>NUCLEOTIDE SEQUENCE [LARGE SCALE GENOMIC DNA]</scope>
    <source>
        <strain evidence="7">pc1-10</strain>
    </source>
</reference>
<organism evidence="6 7">
    <name type="scientific">Chryseobacterium herbae</name>
    <dbReference type="NCBI Taxonomy" id="2976476"/>
    <lineage>
        <taxon>Bacteria</taxon>
        <taxon>Pseudomonadati</taxon>
        <taxon>Bacteroidota</taxon>
        <taxon>Flavobacteriia</taxon>
        <taxon>Flavobacteriales</taxon>
        <taxon>Weeksellaceae</taxon>
        <taxon>Chryseobacterium group</taxon>
        <taxon>Chryseobacterium</taxon>
    </lineage>
</organism>
<dbReference type="Gene3D" id="3.40.640.10">
    <property type="entry name" value="Type I PLP-dependent aspartate aminotransferase-like (Major domain)"/>
    <property type="match status" value="1"/>
</dbReference>
<dbReference type="InterPro" id="IPR015424">
    <property type="entry name" value="PyrdxlP-dep_Trfase"/>
</dbReference>
<dbReference type="Gene3D" id="3.90.1150.10">
    <property type="entry name" value="Aspartate Aminotransferase, domain 1"/>
    <property type="match status" value="1"/>
</dbReference>
<proteinExistence type="predicted"/>
<evidence type="ECO:0000256" key="4">
    <source>
        <dbReference type="ARBA" id="ARBA00022898"/>
    </source>
</evidence>
<evidence type="ECO:0000256" key="3">
    <source>
        <dbReference type="ARBA" id="ARBA00022679"/>
    </source>
</evidence>
<keyword evidence="2 6" id="KW-0032">Aminotransferase</keyword>
<dbReference type="InterPro" id="IPR015422">
    <property type="entry name" value="PyrdxlP-dep_Trfase_small"/>
</dbReference>
<evidence type="ECO:0000256" key="1">
    <source>
        <dbReference type="ARBA" id="ARBA00001933"/>
    </source>
</evidence>
<dbReference type="RefSeq" id="WP_259835416.1">
    <property type="nucleotide sequence ID" value="NZ_JAOAMU010000001.1"/>
</dbReference>
<keyword evidence="4" id="KW-0663">Pyridoxal phosphate</keyword>
<dbReference type="Proteomes" id="UP001525566">
    <property type="component" value="Unassembled WGS sequence"/>
</dbReference>
<evidence type="ECO:0000313" key="7">
    <source>
        <dbReference type="Proteomes" id="UP001525566"/>
    </source>
</evidence>
<evidence type="ECO:0000256" key="2">
    <source>
        <dbReference type="ARBA" id="ARBA00022576"/>
    </source>
</evidence>
<dbReference type="PANTHER" id="PTHR43807:SF20">
    <property type="entry name" value="FI04487P"/>
    <property type="match status" value="1"/>
</dbReference>
<feature type="domain" description="Aminotransferase class I/classII large" evidence="5">
    <location>
        <begin position="27"/>
        <end position="374"/>
    </location>
</feature>
<dbReference type="InterPro" id="IPR004839">
    <property type="entry name" value="Aminotransferase_I/II_large"/>
</dbReference>
<dbReference type="InterPro" id="IPR051326">
    <property type="entry name" value="Kynurenine-oxoglutarate_AT"/>
</dbReference>
<protein>
    <submittedName>
        <fullName evidence="6">Aminotransferase class I/II-fold pyridoxal phosphate-dependent enzyme</fullName>
    </submittedName>
</protein>
<comment type="cofactor">
    <cofactor evidence="1">
        <name>pyridoxal 5'-phosphate</name>
        <dbReference type="ChEBI" id="CHEBI:597326"/>
    </cofactor>
</comment>
<dbReference type="GO" id="GO:0008483">
    <property type="term" value="F:transaminase activity"/>
    <property type="evidence" value="ECO:0007669"/>
    <property type="project" value="UniProtKB-KW"/>
</dbReference>
<sequence>MERIYGFTHYSFFTEMSELASKNNSFDLSLGLPDFDIDSRLKTFLMEAADHQCHQYEPLAGNPLLIKNIIAFNTARVNSIQLKENEITIIPCATFALHTALKSILNQGDEVIIIQPSYYTYGPSVVLNGGVPVYYDLEHDFTINWEKFQLCISEKTKAIIVNSPQNPTGTIWKQSDWNQLYELIKHQEIYLISEEIYDTYCYDGVEHYSSFLHPELKKRTFCIFSFGKMFHTSGWKVSYLLASEDLTAKFRCHQQYISYSANAPAQYALAKYLEVFDSSENRRIMQGKRDIFNEMIAFTPLEATKKAEGSVFQVVNFRNVSKTMTDVEFSKWLTVEKKTACLPLSAFYNSQQNSDYVRFSFAKKDEVIIQALEHLQKYL</sequence>
<evidence type="ECO:0000259" key="5">
    <source>
        <dbReference type="Pfam" id="PF00155"/>
    </source>
</evidence>
<dbReference type="InterPro" id="IPR015421">
    <property type="entry name" value="PyrdxlP-dep_Trfase_major"/>
</dbReference>
<dbReference type="Pfam" id="PF00155">
    <property type="entry name" value="Aminotran_1_2"/>
    <property type="match status" value="1"/>
</dbReference>
<keyword evidence="7" id="KW-1185">Reference proteome</keyword>
<accession>A0ABT2IN57</accession>
<dbReference type="PANTHER" id="PTHR43807">
    <property type="entry name" value="FI04487P"/>
    <property type="match status" value="1"/>
</dbReference>
<dbReference type="EMBL" id="JAOAMU010000001">
    <property type="protein sequence ID" value="MCT2560263.1"/>
    <property type="molecule type" value="Genomic_DNA"/>
</dbReference>
<comment type="caution">
    <text evidence="6">The sequence shown here is derived from an EMBL/GenBank/DDBJ whole genome shotgun (WGS) entry which is preliminary data.</text>
</comment>
<gene>
    <name evidence="6" type="ORF">N0B48_00030</name>
</gene>
<keyword evidence="3" id="KW-0808">Transferase</keyword>
<evidence type="ECO:0000313" key="6">
    <source>
        <dbReference type="EMBL" id="MCT2560263.1"/>
    </source>
</evidence>